<accession>A0A8H2K4D9</accession>
<reference evidence="1 2" key="1">
    <citation type="submission" date="2019-06" db="EMBL/GenBank/DDBJ databases">
        <title>Sequencing the genomes of 1000 actinobacteria strains.</title>
        <authorList>
            <person name="Klenk H.-P."/>
        </authorList>
    </citation>
    <scope>NUCLEOTIDE SEQUENCE [LARGE SCALE GENOMIC DNA]</scope>
    <source>
        <strain evidence="1 2">DSM 21947</strain>
    </source>
</reference>
<dbReference type="Proteomes" id="UP000316560">
    <property type="component" value="Unassembled WGS sequence"/>
</dbReference>
<dbReference type="InterPro" id="IPR003489">
    <property type="entry name" value="RHF/RaiA"/>
</dbReference>
<gene>
    <name evidence="1" type="ORF">FB472_1123</name>
</gene>
<organism evidence="1 2">
    <name type="scientific">Rhodoglobus vestalii</name>
    <dbReference type="NCBI Taxonomy" id="193384"/>
    <lineage>
        <taxon>Bacteria</taxon>
        <taxon>Bacillati</taxon>
        <taxon>Actinomycetota</taxon>
        <taxon>Actinomycetes</taxon>
        <taxon>Micrococcales</taxon>
        <taxon>Microbacteriaceae</taxon>
        <taxon>Rhodoglobus</taxon>
    </lineage>
</organism>
<dbReference type="GO" id="GO:0005840">
    <property type="term" value="C:ribosome"/>
    <property type="evidence" value="ECO:0007669"/>
    <property type="project" value="UniProtKB-KW"/>
</dbReference>
<keyword evidence="1" id="KW-0687">Ribonucleoprotein</keyword>
<dbReference type="Pfam" id="PF02482">
    <property type="entry name" value="Ribosomal_S30AE"/>
    <property type="match status" value="1"/>
</dbReference>
<dbReference type="Gene3D" id="3.30.160.100">
    <property type="entry name" value="Ribosome hibernation promotion factor-like"/>
    <property type="match status" value="1"/>
</dbReference>
<evidence type="ECO:0000313" key="2">
    <source>
        <dbReference type="Proteomes" id="UP000316560"/>
    </source>
</evidence>
<protein>
    <submittedName>
        <fullName evidence="1">Sigma 54 modulation/S30EA-like ribosomal protein</fullName>
    </submittedName>
</protein>
<keyword evidence="1" id="KW-0689">Ribosomal protein</keyword>
<dbReference type="OrthoDB" id="121633at2"/>
<comment type="caution">
    <text evidence="1">The sequence shown here is derived from an EMBL/GenBank/DDBJ whole genome shotgun (WGS) entry which is preliminary data.</text>
</comment>
<proteinExistence type="predicted"/>
<keyword evidence="2" id="KW-1185">Reference proteome</keyword>
<name>A0A8H2K4D9_9MICO</name>
<dbReference type="SUPFAM" id="SSF69754">
    <property type="entry name" value="Ribosome binding protein Y (YfiA homologue)"/>
    <property type="match status" value="1"/>
</dbReference>
<dbReference type="InterPro" id="IPR036567">
    <property type="entry name" value="RHF-like"/>
</dbReference>
<sequence>MHVIVNTDNNITLSEDSTAEIVSSVESKLSHFSSHLTRVEVHLSDESAGRSTGDDIRCQLEARPEGKNPELASDNASTVETAVNGAIRKMRHVLDTAFGRADQHKGDSSMGGVEPR</sequence>
<dbReference type="AlphaFoldDB" id="A0A8H2K4D9"/>
<dbReference type="RefSeq" id="WP_141990021.1">
    <property type="nucleotide sequence ID" value="NZ_VFRA01000001.1"/>
</dbReference>
<evidence type="ECO:0000313" key="1">
    <source>
        <dbReference type="EMBL" id="TQO19558.1"/>
    </source>
</evidence>
<dbReference type="EMBL" id="VFRA01000001">
    <property type="protein sequence ID" value="TQO19558.1"/>
    <property type="molecule type" value="Genomic_DNA"/>
</dbReference>